<dbReference type="SUPFAM" id="SSF50630">
    <property type="entry name" value="Acid proteases"/>
    <property type="match status" value="1"/>
</dbReference>
<dbReference type="Proteomes" id="UP001497382">
    <property type="component" value="Unassembled WGS sequence"/>
</dbReference>
<keyword evidence="3" id="KW-1185">Reference proteome</keyword>
<dbReference type="InterPro" id="IPR021109">
    <property type="entry name" value="Peptidase_aspartic_dom_sf"/>
</dbReference>
<proteinExistence type="predicted"/>
<evidence type="ECO:0000313" key="2">
    <source>
        <dbReference type="EMBL" id="CAL1283382.1"/>
    </source>
</evidence>
<organism evidence="2 3">
    <name type="scientific">Larinioides sclopetarius</name>
    <dbReference type="NCBI Taxonomy" id="280406"/>
    <lineage>
        <taxon>Eukaryota</taxon>
        <taxon>Metazoa</taxon>
        <taxon>Ecdysozoa</taxon>
        <taxon>Arthropoda</taxon>
        <taxon>Chelicerata</taxon>
        <taxon>Arachnida</taxon>
        <taxon>Araneae</taxon>
        <taxon>Araneomorphae</taxon>
        <taxon>Entelegynae</taxon>
        <taxon>Araneoidea</taxon>
        <taxon>Araneidae</taxon>
        <taxon>Larinioides</taxon>
    </lineage>
</organism>
<feature type="region of interest" description="Disordered" evidence="1">
    <location>
        <begin position="181"/>
        <end position="224"/>
    </location>
</feature>
<gene>
    <name evidence="2" type="ORF">LARSCL_LOCUS12571</name>
</gene>
<protein>
    <submittedName>
        <fullName evidence="2">Uncharacterized protein</fullName>
    </submittedName>
</protein>
<sequence length="438" mass="49780">MSFLGKGRKCDLILLAEEMRIQVPADARVCDIRDLIMKNKNYDEAFLREHLDTVIAERLAKEEQEKIAKEEERISRENAFQIEKLRLQVEAQKLGQSSTNLSVASNNQPNLQIRNLIPPFDPQADNMSLFINLFQRQMKFLKADKENWTQMSNMEVQKSQADHQKSNQKRNYYSRVPKMQCEQNSDRQSLSGVLNQSRRNPGVPSQSRRDPINNDRANRKGSDRFQEDRIPLTCYGCGTPGVIRAKCHTCNPTSQQDASQSSSFNHMNFYRFSMENDPTSIIEISICDTQAAVCADTGATHSVAGQKLYELLKKNGMAFENKMIDMTLADGQIQKTEILTTVVNITVKGKTISTELIVLKNARGNRTLLGVDFLSAAGIVLDIQNRHCSKTLILIEDKITMLCHGRRFPLVLLLLYIIISEHKVSNRKEKEKNIVDVG</sequence>
<comment type="caution">
    <text evidence="2">The sequence shown here is derived from an EMBL/GenBank/DDBJ whole genome shotgun (WGS) entry which is preliminary data.</text>
</comment>
<feature type="compositionally biased region" description="Polar residues" evidence="1">
    <location>
        <begin position="181"/>
        <end position="206"/>
    </location>
</feature>
<reference evidence="2 3" key="1">
    <citation type="submission" date="2024-04" db="EMBL/GenBank/DDBJ databases">
        <authorList>
            <person name="Rising A."/>
            <person name="Reimegard J."/>
            <person name="Sonavane S."/>
            <person name="Akerstrom W."/>
            <person name="Nylinder S."/>
            <person name="Hedman E."/>
            <person name="Kallberg Y."/>
        </authorList>
    </citation>
    <scope>NUCLEOTIDE SEQUENCE [LARGE SCALE GENOMIC DNA]</scope>
</reference>
<evidence type="ECO:0000313" key="3">
    <source>
        <dbReference type="Proteomes" id="UP001497382"/>
    </source>
</evidence>
<accession>A0AAV2AI61</accession>
<evidence type="ECO:0000256" key="1">
    <source>
        <dbReference type="SAM" id="MobiDB-lite"/>
    </source>
</evidence>
<dbReference type="Pfam" id="PF08284">
    <property type="entry name" value="RVP_2"/>
    <property type="match status" value="1"/>
</dbReference>
<name>A0AAV2AI61_9ARAC</name>
<dbReference type="Gene3D" id="2.40.70.10">
    <property type="entry name" value="Acid Proteases"/>
    <property type="match status" value="1"/>
</dbReference>
<dbReference type="AlphaFoldDB" id="A0AAV2AI61"/>
<dbReference type="CDD" id="cd00303">
    <property type="entry name" value="retropepsin_like"/>
    <property type="match status" value="1"/>
</dbReference>
<dbReference type="EMBL" id="CAXIEN010000167">
    <property type="protein sequence ID" value="CAL1283382.1"/>
    <property type="molecule type" value="Genomic_DNA"/>
</dbReference>
<feature type="compositionally biased region" description="Basic and acidic residues" evidence="1">
    <location>
        <begin position="207"/>
        <end position="224"/>
    </location>
</feature>